<dbReference type="PANTHER" id="PTHR36159:SF1">
    <property type="entry name" value="RETROVIRUS-RELATED POL POLYPROTEIN FROM TRANSPOSON 412-LIKE PROTEIN"/>
    <property type="match status" value="1"/>
</dbReference>
<dbReference type="AlphaFoldDB" id="A0A6J1PS20"/>
<feature type="domain" description="Double jelly roll-like" evidence="1">
    <location>
        <begin position="75"/>
        <end position="312"/>
    </location>
</feature>
<dbReference type="RefSeq" id="XP_024872569.1">
    <property type="nucleotide sequence ID" value="XM_025016801.1"/>
</dbReference>
<dbReference type="Pfam" id="PF21738">
    <property type="entry name" value="DJR-like_dom"/>
    <property type="match status" value="1"/>
</dbReference>
<evidence type="ECO:0000313" key="3">
    <source>
        <dbReference type="RefSeq" id="XP_024872569.1"/>
    </source>
</evidence>
<sequence length="312" mass="36113">MTEILNIGGEPVFDDRIVKIETHTYNPYANTTFEYSDEIRIPIQQQDLYTLPCESFLYVEGTLTVTRAAGQADNVVLGNNCVTFMFDEIRYELDGVEIDHCRNVGITSTLKNYVTVSSDRSVILRNAGWEPHNNANGYFNFCVPLNLLLGFCEDYKRVVINARHDLILIRSRTDNNCLLGSLAFEPTVKLLKIQWRMPHVVLSEVNKLSMLRALKNERYLSMGFRSWDLYEYPLLQNTTKHSWAIKTATQLEKPRYVVFALQTGRKNVMSADTSRFDDCKLTNVKLYLNSEVYPYDDLNLDFGKHRWAILYD</sequence>
<feature type="non-terminal residue" evidence="3">
    <location>
        <position position="312"/>
    </location>
</feature>
<dbReference type="Proteomes" id="UP000504618">
    <property type="component" value="Unplaced"/>
</dbReference>
<dbReference type="OrthoDB" id="6761856at2759"/>
<reference evidence="3" key="1">
    <citation type="submission" date="2025-08" db="UniProtKB">
        <authorList>
            <consortium name="RefSeq"/>
        </authorList>
    </citation>
    <scope>IDENTIFICATION</scope>
    <source>
        <tissue evidence="3">Whole body</tissue>
    </source>
</reference>
<evidence type="ECO:0000313" key="2">
    <source>
        <dbReference type="Proteomes" id="UP000504618"/>
    </source>
</evidence>
<protein>
    <submittedName>
        <fullName evidence="3">Uncharacterized protein LOC112455097</fullName>
    </submittedName>
</protein>
<evidence type="ECO:0000259" key="1">
    <source>
        <dbReference type="Pfam" id="PF21738"/>
    </source>
</evidence>
<name>A0A6J1PS20_9HYME</name>
<keyword evidence="2" id="KW-1185">Reference proteome</keyword>
<dbReference type="InterPro" id="IPR049512">
    <property type="entry name" value="DJR-like_dom"/>
</dbReference>
<organism evidence="2 3">
    <name type="scientific">Temnothorax curvispinosus</name>
    <dbReference type="NCBI Taxonomy" id="300111"/>
    <lineage>
        <taxon>Eukaryota</taxon>
        <taxon>Metazoa</taxon>
        <taxon>Ecdysozoa</taxon>
        <taxon>Arthropoda</taxon>
        <taxon>Hexapoda</taxon>
        <taxon>Insecta</taxon>
        <taxon>Pterygota</taxon>
        <taxon>Neoptera</taxon>
        <taxon>Endopterygota</taxon>
        <taxon>Hymenoptera</taxon>
        <taxon>Apocrita</taxon>
        <taxon>Aculeata</taxon>
        <taxon>Formicoidea</taxon>
        <taxon>Formicidae</taxon>
        <taxon>Myrmicinae</taxon>
        <taxon>Temnothorax</taxon>
    </lineage>
</organism>
<gene>
    <name evidence="3" type="primary">LOC112455097</name>
</gene>
<proteinExistence type="predicted"/>
<accession>A0A6J1PS20</accession>
<dbReference type="GeneID" id="112455097"/>
<dbReference type="PANTHER" id="PTHR36159">
    <property type="entry name" value="PROTEIN CBG23766"/>
    <property type="match status" value="1"/>
</dbReference>